<keyword evidence="3" id="KW-1185">Reference proteome</keyword>
<feature type="transmembrane region" description="Helical" evidence="1">
    <location>
        <begin position="42"/>
        <end position="63"/>
    </location>
</feature>
<dbReference type="GeneID" id="300655576"/>
<keyword evidence="1" id="KW-0472">Membrane</keyword>
<reference evidence="2 3" key="1">
    <citation type="journal article" date="2016" name="Int. J. Syst. Evol. Microbiol.">
        <title>Pyruvatibacter mobilis gen. nov., sp. nov., a marine bacterium from the culture broth of Picochlorum sp. 122.</title>
        <authorList>
            <person name="Wang G."/>
            <person name="Tang M."/>
            <person name="Wu H."/>
            <person name="Dai S."/>
            <person name="Li T."/>
            <person name="Chen C."/>
            <person name="He H."/>
            <person name="Fan J."/>
            <person name="Xiang W."/>
            <person name="Li X."/>
        </authorList>
    </citation>
    <scope>NUCLEOTIDE SEQUENCE [LARGE SCALE GENOMIC DNA]</scope>
    <source>
        <strain evidence="2 3">GYP-11</strain>
    </source>
</reference>
<evidence type="ECO:0000313" key="2">
    <source>
        <dbReference type="EMBL" id="NBG96424.1"/>
    </source>
</evidence>
<evidence type="ECO:0000256" key="1">
    <source>
        <dbReference type="SAM" id="Phobius"/>
    </source>
</evidence>
<keyword evidence="1" id="KW-1133">Transmembrane helix</keyword>
<gene>
    <name evidence="2" type="ORF">GTQ45_11835</name>
</gene>
<proteinExistence type="predicted"/>
<dbReference type="RefSeq" id="WP_160588487.1">
    <property type="nucleotide sequence ID" value="NZ_BMHN01000001.1"/>
</dbReference>
<sequence length="106" mass="11442">MTLIRLLSALFGLAFAGALAWGFAEGGSVVPLLEIMTADPWGVVTLADLYLGFVLVAFLMVLLEQRRLTGILWGVATVVLGNIVTAAWIVFRLPKVIARLAQRDDS</sequence>
<name>A0A845QDC8_9HYPH</name>
<protein>
    <submittedName>
        <fullName evidence="2">DUF1475 domain-containing protein</fullName>
    </submittedName>
</protein>
<dbReference type="InterPro" id="IPR009943">
    <property type="entry name" value="DUF1475"/>
</dbReference>
<dbReference type="OrthoDB" id="8116201at2"/>
<dbReference type="Proteomes" id="UP000470384">
    <property type="component" value="Unassembled WGS sequence"/>
</dbReference>
<dbReference type="AlphaFoldDB" id="A0A845QDC8"/>
<dbReference type="EMBL" id="WXYQ01000007">
    <property type="protein sequence ID" value="NBG96424.1"/>
    <property type="molecule type" value="Genomic_DNA"/>
</dbReference>
<keyword evidence="1" id="KW-0812">Transmembrane</keyword>
<feature type="transmembrane region" description="Helical" evidence="1">
    <location>
        <begin position="70"/>
        <end position="91"/>
    </location>
</feature>
<accession>A0A845QDC8</accession>
<dbReference type="Pfam" id="PF07343">
    <property type="entry name" value="DUF1475"/>
    <property type="match status" value="1"/>
</dbReference>
<comment type="caution">
    <text evidence="2">The sequence shown here is derived from an EMBL/GenBank/DDBJ whole genome shotgun (WGS) entry which is preliminary data.</text>
</comment>
<evidence type="ECO:0000313" key="3">
    <source>
        <dbReference type="Proteomes" id="UP000470384"/>
    </source>
</evidence>
<organism evidence="2 3">
    <name type="scientific">Pyruvatibacter mobilis</name>
    <dbReference type="NCBI Taxonomy" id="1712261"/>
    <lineage>
        <taxon>Bacteria</taxon>
        <taxon>Pseudomonadati</taxon>
        <taxon>Pseudomonadota</taxon>
        <taxon>Alphaproteobacteria</taxon>
        <taxon>Hyphomicrobiales</taxon>
        <taxon>Parvibaculaceae</taxon>
        <taxon>Pyruvatibacter</taxon>
    </lineage>
</organism>